<gene>
    <name evidence="3" type="ORF">DAPPUDRAFT_325990</name>
</gene>
<dbReference type="AlphaFoldDB" id="E9H6E5"/>
<feature type="coiled-coil region" evidence="1">
    <location>
        <begin position="169"/>
        <end position="217"/>
    </location>
</feature>
<evidence type="ECO:0000256" key="1">
    <source>
        <dbReference type="SAM" id="Coils"/>
    </source>
</evidence>
<dbReference type="InterPro" id="IPR027805">
    <property type="entry name" value="Transposase_HTH_dom"/>
</dbReference>
<dbReference type="EMBL" id="GL732597">
    <property type="protein sequence ID" value="EFX72711.1"/>
    <property type="molecule type" value="Genomic_DNA"/>
</dbReference>
<dbReference type="Proteomes" id="UP000000305">
    <property type="component" value="Unassembled WGS sequence"/>
</dbReference>
<sequence>MGALYCCVTGCKPASIVDESHVDWVPTKFMNGEGHQYEYNAPPEFVVESVDTKHATGRHELRSNNDNREGSNSVNSVDAALIGENYEGLRMQFPNIVEWLPSLQTSFKTQPCQGDDYLHTNSAGYSDRDKPTDEISVTNAIPMLSLALRDHSYSIMSYYESNNSSCCCFDELNEQTAGLKKDSQQAKEKLAESQEEISRLKKTITQLQNEHKKSFEDSKLINAIRHNNEKTKFYTGLNTWSIFMAVFKLCKPDVETITGMNLFKFKITLEEQFLMTLMRLRLSLTMQDLAYRFDVSTPTVNRCFGKWIDAMYVRFAKILMSWPTRDELFLSMPAHLRRHFRNSVQNKIPNARIHVEKVIEQLQRTYTSPENNLTIVERESNTDSVVAVDKIALTFKSPSQK</sequence>
<dbReference type="PANTHER" id="PTHR23080:SF144">
    <property type="entry name" value="SPINDLE AND KINETOCHORE ASSOCIATED COMPLEX SUBUNIT 3"/>
    <property type="match status" value="1"/>
</dbReference>
<dbReference type="KEGG" id="dpx:DAPPUDRAFT_325990"/>
<keyword evidence="4" id="KW-1185">Reference proteome</keyword>
<organism evidence="3 4">
    <name type="scientific">Daphnia pulex</name>
    <name type="common">Water flea</name>
    <dbReference type="NCBI Taxonomy" id="6669"/>
    <lineage>
        <taxon>Eukaryota</taxon>
        <taxon>Metazoa</taxon>
        <taxon>Ecdysozoa</taxon>
        <taxon>Arthropoda</taxon>
        <taxon>Crustacea</taxon>
        <taxon>Branchiopoda</taxon>
        <taxon>Diplostraca</taxon>
        <taxon>Cladocera</taxon>
        <taxon>Anomopoda</taxon>
        <taxon>Daphniidae</taxon>
        <taxon>Daphnia</taxon>
    </lineage>
</organism>
<feature type="domain" description="Transposase Helix-turn-helix" evidence="2">
    <location>
        <begin position="266"/>
        <end position="315"/>
    </location>
</feature>
<dbReference type="HOGENOM" id="CLU_054455_0_0_1"/>
<dbReference type="Pfam" id="PF13613">
    <property type="entry name" value="HTH_Tnp_4"/>
    <property type="match status" value="1"/>
</dbReference>
<dbReference type="OrthoDB" id="6482455at2759"/>
<dbReference type="STRING" id="6669.E9H6E5"/>
<name>E9H6E5_DAPPU</name>
<reference evidence="3 4" key="1">
    <citation type="journal article" date="2011" name="Science">
        <title>The ecoresponsive genome of Daphnia pulex.</title>
        <authorList>
            <person name="Colbourne J.K."/>
            <person name="Pfrender M.E."/>
            <person name="Gilbert D."/>
            <person name="Thomas W.K."/>
            <person name="Tucker A."/>
            <person name="Oakley T.H."/>
            <person name="Tokishita S."/>
            <person name="Aerts A."/>
            <person name="Arnold G.J."/>
            <person name="Basu M.K."/>
            <person name="Bauer D.J."/>
            <person name="Caceres C.E."/>
            <person name="Carmel L."/>
            <person name="Casola C."/>
            <person name="Choi J.H."/>
            <person name="Detter J.C."/>
            <person name="Dong Q."/>
            <person name="Dusheyko S."/>
            <person name="Eads B.D."/>
            <person name="Frohlich T."/>
            <person name="Geiler-Samerotte K.A."/>
            <person name="Gerlach D."/>
            <person name="Hatcher P."/>
            <person name="Jogdeo S."/>
            <person name="Krijgsveld J."/>
            <person name="Kriventseva E.V."/>
            <person name="Kultz D."/>
            <person name="Laforsch C."/>
            <person name="Lindquist E."/>
            <person name="Lopez J."/>
            <person name="Manak J.R."/>
            <person name="Muller J."/>
            <person name="Pangilinan J."/>
            <person name="Patwardhan R.P."/>
            <person name="Pitluck S."/>
            <person name="Pritham E.J."/>
            <person name="Rechtsteiner A."/>
            <person name="Rho M."/>
            <person name="Rogozin I.B."/>
            <person name="Sakarya O."/>
            <person name="Salamov A."/>
            <person name="Schaack S."/>
            <person name="Shapiro H."/>
            <person name="Shiga Y."/>
            <person name="Skalitzky C."/>
            <person name="Smith Z."/>
            <person name="Souvorov A."/>
            <person name="Sung W."/>
            <person name="Tang Z."/>
            <person name="Tsuchiya D."/>
            <person name="Tu H."/>
            <person name="Vos H."/>
            <person name="Wang M."/>
            <person name="Wolf Y.I."/>
            <person name="Yamagata H."/>
            <person name="Yamada T."/>
            <person name="Ye Y."/>
            <person name="Shaw J.R."/>
            <person name="Andrews J."/>
            <person name="Crease T.J."/>
            <person name="Tang H."/>
            <person name="Lucas S.M."/>
            <person name="Robertson H.M."/>
            <person name="Bork P."/>
            <person name="Koonin E.V."/>
            <person name="Zdobnov E.M."/>
            <person name="Grigoriev I.V."/>
            <person name="Lynch M."/>
            <person name="Boore J.L."/>
        </authorList>
    </citation>
    <scope>NUCLEOTIDE SEQUENCE [LARGE SCALE GENOMIC DNA]</scope>
</reference>
<protein>
    <recommendedName>
        <fullName evidence="2">Transposase Helix-turn-helix domain-containing protein</fullName>
    </recommendedName>
</protein>
<evidence type="ECO:0000313" key="3">
    <source>
        <dbReference type="EMBL" id="EFX72711.1"/>
    </source>
</evidence>
<dbReference type="PhylomeDB" id="E9H6E5"/>
<keyword evidence="1" id="KW-0175">Coiled coil</keyword>
<evidence type="ECO:0000259" key="2">
    <source>
        <dbReference type="Pfam" id="PF13613"/>
    </source>
</evidence>
<dbReference type="InParanoid" id="E9H6E5"/>
<accession>E9H6E5</accession>
<dbReference type="PANTHER" id="PTHR23080">
    <property type="entry name" value="THAP DOMAIN PROTEIN"/>
    <property type="match status" value="1"/>
</dbReference>
<evidence type="ECO:0000313" key="4">
    <source>
        <dbReference type="Proteomes" id="UP000000305"/>
    </source>
</evidence>
<proteinExistence type="predicted"/>